<dbReference type="Proteomes" id="UP000031972">
    <property type="component" value="Unassembled WGS sequence"/>
</dbReference>
<feature type="transmembrane region" description="Helical" evidence="1">
    <location>
        <begin position="5"/>
        <end position="23"/>
    </location>
</feature>
<name>A0A0C2VG25_9BACL</name>
<evidence type="ECO:0000313" key="3">
    <source>
        <dbReference type="Proteomes" id="UP000031972"/>
    </source>
</evidence>
<organism evidence="2 3">
    <name type="scientific">Jeotgalibacillus campisalis</name>
    <dbReference type="NCBI Taxonomy" id="220754"/>
    <lineage>
        <taxon>Bacteria</taxon>
        <taxon>Bacillati</taxon>
        <taxon>Bacillota</taxon>
        <taxon>Bacilli</taxon>
        <taxon>Bacillales</taxon>
        <taxon>Caryophanaceae</taxon>
        <taxon>Jeotgalibacillus</taxon>
    </lineage>
</organism>
<dbReference type="RefSeq" id="WP_041057708.1">
    <property type="nucleotide sequence ID" value="NZ_JXRR01000014.1"/>
</dbReference>
<sequence>MEKRLFIWIGAVIFGGLLLQTFIQLEADYQLEAAGFILFSAAIYYGLFFLKKRKSNLYLGLTCALGIVSLLLVFFAPLILPVH</sequence>
<reference evidence="2 3" key="1">
    <citation type="submission" date="2015-01" db="EMBL/GenBank/DDBJ databases">
        <title>Jeotgalibacillus campisalis genome sequencing.</title>
        <authorList>
            <person name="Goh K.M."/>
            <person name="Chan K.-G."/>
            <person name="Yaakop A.S."/>
            <person name="Ee R."/>
            <person name="Gan H.M."/>
            <person name="Chan C.S."/>
        </authorList>
    </citation>
    <scope>NUCLEOTIDE SEQUENCE [LARGE SCALE GENOMIC DNA]</scope>
    <source>
        <strain evidence="2 3">SF-57</strain>
    </source>
</reference>
<accession>A0A0C2VG25</accession>
<dbReference type="OrthoDB" id="2455535at2"/>
<keyword evidence="1" id="KW-1133">Transmembrane helix</keyword>
<gene>
    <name evidence="2" type="ORF">KR50_20090</name>
</gene>
<dbReference type="PATRIC" id="fig|220754.4.peg.2030"/>
<keyword evidence="1" id="KW-0472">Membrane</keyword>
<proteinExistence type="predicted"/>
<dbReference type="AlphaFoldDB" id="A0A0C2VG25"/>
<dbReference type="EMBL" id="JXRR01000014">
    <property type="protein sequence ID" value="KIL47842.1"/>
    <property type="molecule type" value="Genomic_DNA"/>
</dbReference>
<feature type="transmembrane region" description="Helical" evidence="1">
    <location>
        <begin position="57"/>
        <end position="80"/>
    </location>
</feature>
<keyword evidence="3" id="KW-1185">Reference proteome</keyword>
<evidence type="ECO:0000256" key="1">
    <source>
        <dbReference type="SAM" id="Phobius"/>
    </source>
</evidence>
<feature type="transmembrane region" description="Helical" evidence="1">
    <location>
        <begin position="29"/>
        <end position="50"/>
    </location>
</feature>
<evidence type="ECO:0000313" key="2">
    <source>
        <dbReference type="EMBL" id="KIL47842.1"/>
    </source>
</evidence>
<protein>
    <submittedName>
        <fullName evidence="2">Uncharacterized protein</fullName>
    </submittedName>
</protein>
<comment type="caution">
    <text evidence="2">The sequence shown here is derived from an EMBL/GenBank/DDBJ whole genome shotgun (WGS) entry which is preliminary data.</text>
</comment>
<keyword evidence="1" id="KW-0812">Transmembrane</keyword>